<feature type="region of interest" description="Disordered" evidence="3">
    <location>
        <begin position="237"/>
        <end position="256"/>
    </location>
</feature>
<evidence type="ECO:0000259" key="4">
    <source>
        <dbReference type="PROSITE" id="PS50196"/>
    </source>
</evidence>
<dbReference type="RefSeq" id="XP_007297870.1">
    <property type="nucleotide sequence ID" value="XM_007297808.1"/>
</dbReference>
<comment type="subcellular location">
    <subcellularLocation>
        <location evidence="1">Nucleus</location>
        <location evidence="1">Nuclear pore complex</location>
    </subcellularLocation>
</comment>
<dbReference type="eggNOG" id="KOG0866">
    <property type="taxonomic scope" value="Eukaryota"/>
</dbReference>
<evidence type="ECO:0000256" key="2">
    <source>
        <dbReference type="ARBA" id="ARBA00023132"/>
    </source>
</evidence>
<dbReference type="InParanoid" id="K1WG77"/>
<feature type="compositionally biased region" description="Basic and acidic residues" evidence="3">
    <location>
        <begin position="918"/>
        <end position="934"/>
    </location>
</feature>
<dbReference type="OMA" id="AFGNMFS"/>
<feature type="compositionally biased region" description="Low complexity" evidence="3">
    <location>
        <begin position="818"/>
        <end position="856"/>
    </location>
</feature>
<feature type="compositionally biased region" description="Low complexity" evidence="3">
    <location>
        <begin position="1397"/>
        <end position="1417"/>
    </location>
</feature>
<dbReference type="Pfam" id="PF00638">
    <property type="entry name" value="Ran_BP1"/>
    <property type="match status" value="1"/>
</dbReference>
<dbReference type="EMBL" id="JH921480">
    <property type="protein sequence ID" value="EKD11856.1"/>
    <property type="molecule type" value="Genomic_DNA"/>
</dbReference>
<dbReference type="Proteomes" id="UP000006753">
    <property type="component" value="Unassembled WGS sequence"/>
</dbReference>
<dbReference type="PANTHER" id="PTHR38697">
    <property type="entry name" value="NUCLEAR PORE COMPLEX PROTEIN SIMILAR TO S. CEREVISIAE NUP2 (EUROFUNG)"/>
    <property type="match status" value="1"/>
</dbReference>
<keyword evidence="2" id="KW-0509">mRNA transport</keyword>
<keyword evidence="2" id="KW-0653">Protein transport</keyword>
<evidence type="ECO:0000313" key="6">
    <source>
        <dbReference type="Proteomes" id="UP000006753"/>
    </source>
</evidence>
<feature type="compositionally biased region" description="Acidic residues" evidence="3">
    <location>
        <begin position="1053"/>
        <end position="1062"/>
    </location>
</feature>
<feature type="compositionally biased region" description="Polar residues" evidence="3">
    <location>
        <begin position="62"/>
        <end position="77"/>
    </location>
</feature>
<feature type="compositionally biased region" description="Low complexity" evidence="3">
    <location>
        <begin position="792"/>
        <end position="803"/>
    </location>
</feature>
<feature type="region of interest" description="Disordered" evidence="3">
    <location>
        <begin position="1091"/>
        <end position="1281"/>
    </location>
</feature>
<dbReference type="InterPro" id="IPR011993">
    <property type="entry name" value="PH-like_dom_sf"/>
</dbReference>
<feature type="region of interest" description="Disordered" evidence="3">
    <location>
        <begin position="1032"/>
        <end position="1066"/>
    </location>
</feature>
<gene>
    <name evidence="5" type="ORF">MBM_09981</name>
</gene>
<accession>K1WG77</accession>
<evidence type="ECO:0000256" key="3">
    <source>
        <dbReference type="SAM" id="MobiDB-lite"/>
    </source>
</evidence>
<feature type="compositionally biased region" description="Polar residues" evidence="3">
    <location>
        <begin position="1153"/>
        <end position="1195"/>
    </location>
</feature>
<protein>
    <submittedName>
        <fullName evidence="5">RanBP1 domain protein</fullName>
    </submittedName>
</protein>
<reference evidence="5 6" key="1">
    <citation type="journal article" date="2012" name="BMC Genomics">
        <title>Sequencing the genome of Marssonina brunnea reveals fungus-poplar co-evolution.</title>
        <authorList>
            <person name="Zhu S."/>
            <person name="Cao Y.-Z."/>
            <person name="Jiang C."/>
            <person name="Tan B.-Y."/>
            <person name="Wang Z."/>
            <person name="Feng S."/>
            <person name="Zhang L."/>
            <person name="Su X.-H."/>
            <person name="Brejova B."/>
            <person name="Vinar T."/>
            <person name="Xu M."/>
            <person name="Wang M.-X."/>
            <person name="Zhang S.-G."/>
            <person name="Huang M.-R."/>
            <person name="Wu R."/>
            <person name="Zhou Y."/>
        </authorList>
    </citation>
    <scope>NUCLEOTIDE SEQUENCE [LARGE SCALE GENOMIC DNA]</scope>
    <source>
        <strain evidence="5 6">MB_m1</strain>
    </source>
</reference>
<feature type="compositionally biased region" description="Low complexity" evidence="3">
    <location>
        <begin position="129"/>
        <end position="162"/>
    </location>
</feature>
<feature type="region of interest" description="Disordered" evidence="3">
    <location>
        <begin position="1471"/>
        <end position="1499"/>
    </location>
</feature>
<keyword evidence="2" id="KW-0813">Transport</keyword>
<evidence type="ECO:0000313" key="5">
    <source>
        <dbReference type="EMBL" id="EKD11856.1"/>
    </source>
</evidence>
<dbReference type="PANTHER" id="PTHR38697:SF1">
    <property type="entry name" value="NUCLEAR PORE COMPLEX PROTEIN SIMILAR TO S. CEREVISIAE NUP2 (EUROFUNG)"/>
    <property type="match status" value="1"/>
</dbReference>
<feature type="compositionally biased region" description="Gly residues" evidence="3">
    <location>
        <begin position="35"/>
        <end position="46"/>
    </location>
</feature>
<feature type="compositionally biased region" description="Low complexity" evidence="3">
    <location>
        <begin position="1239"/>
        <end position="1254"/>
    </location>
</feature>
<dbReference type="SUPFAM" id="SSF50729">
    <property type="entry name" value="PH domain-like"/>
    <property type="match status" value="1"/>
</dbReference>
<feature type="compositionally biased region" description="Basic and acidic residues" evidence="3">
    <location>
        <begin position="732"/>
        <end position="741"/>
    </location>
</feature>
<keyword evidence="6" id="KW-1185">Reference proteome</keyword>
<dbReference type="InterPro" id="IPR000156">
    <property type="entry name" value="Ran_bind_dom"/>
</dbReference>
<name>K1WG77_MARBU</name>
<dbReference type="PROSITE" id="PS50196">
    <property type="entry name" value="RANBD1"/>
    <property type="match status" value="1"/>
</dbReference>
<dbReference type="GeneID" id="18765916"/>
<feature type="compositionally biased region" description="Low complexity" evidence="3">
    <location>
        <begin position="1471"/>
        <end position="1480"/>
    </location>
</feature>
<feature type="compositionally biased region" description="Polar residues" evidence="3">
    <location>
        <begin position="1361"/>
        <end position="1374"/>
    </location>
</feature>
<dbReference type="InterPro" id="IPR025574">
    <property type="entry name" value="Nucleoporin_FG_rpt"/>
</dbReference>
<feature type="compositionally biased region" description="Polar residues" evidence="3">
    <location>
        <begin position="375"/>
        <end position="402"/>
    </location>
</feature>
<feature type="compositionally biased region" description="Acidic residues" evidence="3">
    <location>
        <begin position="1216"/>
        <end position="1232"/>
    </location>
</feature>
<feature type="compositionally biased region" description="Polar residues" evidence="3">
    <location>
        <begin position="587"/>
        <end position="597"/>
    </location>
</feature>
<feature type="compositionally biased region" description="Polar residues" evidence="3">
    <location>
        <begin position="267"/>
        <end position="308"/>
    </location>
</feature>
<feature type="region of interest" description="Disordered" evidence="3">
    <location>
        <begin position="698"/>
        <end position="958"/>
    </location>
</feature>
<feature type="compositionally biased region" description="Polar residues" evidence="3">
    <location>
        <begin position="345"/>
        <end position="364"/>
    </location>
</feature>
<feature type="compositionally biased region" description="Polar residues" evidence="3">
    <location>
        <begin position="469"/>
        <end position="479"/>
    </location>
</feature>
<feature type="compositionally biased region" description="Basic and acidic residues" evidence="3">
    <location>
        <begin position="1033"/>
        <end position="1052"/>
    </location>
</feature>
<dbReference type="Gene3D" id="2.30.29.30">
    <property type="entry name" value="Pleckstrin-homology domain (PH domain)/Phosphotyrosine-binding domain (PTB)"/>
    <property type="match status" value="1"/>
</dbReference>
<feature type="compositionally biased region" description="Polar residues" evidence="3">
    <location>
        <begin position="103"/>
        <end position="128"/>
    </location>
</feature>
<feature type="compositionally biased region" description="Polar residues" evidence="3">
    <location>
        <begin position="1132"/>
        <end position="1143"/>
    </location>
</feature>
<feature type="region of interest" description="Disordered" evidence="3">
    <location>
        <begin position="1309"/>
        <end position="1455"/>
    </location>
</feature>
<organism evidence="5 6">
    <name type="scientific">Marssonina brunnea f. sp. multigermtubi (strain MB_m1)</name>
    <name type="common">Marssonina leaf spot fungus</name>
    <dbReference type="NCBI Taxonomy" id="1072389"/>
    <lineage>
        <taxon>Eukaryota</taxon>
        <taxon>Fungi</taxon>
        <taxon>Dikarya</taxon>
        <taxon>Ascomycota</taxon>
        <taxon>Pezizomycotina</taxon>
        <taxon>Leotiomycetes</taxon>
        <taxon>Helotiales</taxon>
        <taxon>Drepanopezizaceae</taxon>
        <taxon>Drepanopeziza</taxon>
    </lineage>
</organism>
<dbReference type="KEGG" id="mbe:MBM_09981"/>
<feature type="region of interest" description="Disordered" evidence="3">
    <location>
        <begin position="1"/>
        <end position="230"/>
    </location>
</feature>
<feature type="compositionally biased region" description="Polar residues" evidence="3">
    <location>
        <begin position="1321"/>
        <end position="1332"/>
    </location>
</feature>
<feature type="compositionally biased region" description="Polar residues" evidence="3">
    <location>
        <begin position="240"/>
        <end position="254"/>
    </location>
</feature>
<dbReference type="SMART" id="SM00160">
    <property type="entry name" value="RanBD"/>
    <property type="match status" value="1"/>
</dbReference>
<feature type="compositionally biased region" description="Pro residues" evidence="3">
    <location>
        <begin position="1437"/>
        <end position="1446"/>
    </location>
</feature>
<keyword evidence="2" id="KW-0539">Nucleus</keyword>
<feature type="compositionally biased region" description="Low complexity" evidence="3">
    <location>
        <begin position="1"/>
        <end position="16"/>
    </location>
</feature>
<feature type="compositionally biased region" description="Polar residues" evidence="3">
    <location>
        <begin position="1111"/>
        <end position="1120"/>
    </location>
</feature>
<dbReference type="CDD" id="cd13170">
    <property type="entry name" value="RanBD_NUP50"/>
    <property type="match status" value="1"/>
</dbReference>
<proteinExistence type="predicted"/>
<feature type="region of interest" description="Disordered" evidence="3">
    <location>
        <begin position="262"/>
        <end position="609"/>
    </location>
</feature>
<dbReference type="HOGENOM" id="CLU_003523_0_0_1"/>
<feature type="domain" description="RanBD1" evidence="4">
    <location>
        <begin position="1491"/>
        <end position="1617"/>
    </location>
</feature>
<feature type="compositionally biased region" description="Basic and acidic residues" evidence="3">
    <location>
        <begin position="861"/>
        <end position="872"/>
    </location>
</feature>
<dbReference type="InterPro" id="IPR053074">
    <property type="entry name" value="NPC_Nucleoporin"/>
</dbReference>
<feature type="compositionally biased region" description="Polar residues" evidence="3">
    <location>
        <begin position="410"/>
        <end position="427"/>
    </location>
</feature>
<dbReference type="GO" id="GO:0005643">
    <property type="term" value="C:nuclear pore"/>
    <property type="evidence" value="ECO:0007669"/>
    <property type="project" value="UniProtKB-SubCell"/>
</dbReference>
<evidence type="ECO:0000256" key="1">
    <source>
        <dbReference type="ARBA" id="ARBA00004567"/>
    </source>
</evidence>
<feature type="compositionally biased region" description="Polar residues" evidence="3">
    <location>
        <begin position="488"/>
        <end position="507"/>
    </location>
</feature>
<dbReference type="OrthoDB" id="185618at2759"/>
<feature type="compositionally biased region" description="Polar residues" evidence="3">
    <location>
        <begin position="768"/>
        <end position="779"/>
    </location>
</feature>
<sequence length="1623" mass="168618">MDTPQRANAAQLAARQLKAKPKGRLQSGRFNSGLQSGGNMLGGSLQGAGSFNPTAPGGLSIPTPSFGSFGSNSTVSPDTDPEPGRFFGDDRATKRQFGGPSTIKPSQPAFQPNGFGQSQPNTLGNVSQPSTGGFSFGGPPATPTPAITFGSGANMSASSQFSFGGGIQSAPANPAINFGSGANENRPANTPYAFGQQNAPPPASNSPFVFGSTAAPATPQPPASSSIFNFGASAAPEKSAASNSPFQFGSTAMQQKPAASPFIFGQNAATPSSSGVNFGSTTTTAPPMSNLFGTSTGQPTSIFASSTQSPPPTKYLFGNSNVAPAPKNDSFGRPNTGPAPANGLFGNSNAGSAPPSNLFGSREQSPAPAAPPSNLFGSQSQQPASSTSNFFGASTQPSSSPKVQEEKPAATTNSIFSGLNNPAASATSNFFSSPKPQPPPSNNMFGKSDQMTPANPFKMLNKPVDDSVKQSQINGSDSDATPKPNPPSIFTQSNNSASLFGQSQPSHTRAAEDNRNNSDATAKPLFSLGSSSSSQPTNIFSPMKNLAAPPADNQPAPSAMFPRLPEPTQSSERSLAPPSPQKALENPNLSNSQNAQQPIPDDSNDERPLIPDVFNITHEQIDPYLPTGLDEYARMNHIVQLQLNSLNTGMATLFSELEAFTDPSGVFRRYIDARKKYMDEWEAFKANYNGGITNCTSSSKLPRQTGMPASGQSTQSLTKRKLVEDEDQENENPGKRAKEQDTPAQPPFQAQSQAQAPVNGAPEVDGASTHSKPLQSTGSPFKPAPTFSQNVSSTPFAPAPSTSGLSSKPAPAFSQNGSSTSFAPTTSTPNTPLKSAAATSSQNESSASPPANPSISKGKRKAEEQLTEDTKDGVSPLRQIKTPRLNGSTSTTSNPSNTSNIFKSILDSPSQPSSSSKIPERKMAPLRESKDEPPRFNPFGNIPVPGSPAKVTSSPSPAPVARVFPPTAFTPKNPSSLSNMFTAATPSPPNIFEPKVTAARAAMPSLAQQFSPNFIAKPPVMSSADALAQFARKAAENKKKEEKKREDDKFDNDYDSEEDGDPEEWRKKYRAARKIELDELEALGKKLGQGFKVKPLSNGANPSTPVKPLSNGANTNTLGSTFKGFGDRPSLERSTSPADSVQPSIEPKPIFGSTFQPQGSGMSAFSSVNASRASTPGLFGSSSGSILDGTASSKPLTGVKNPFAHLSPASGAQADEAGEDSEGEENDDDEENKDPSYKPADSSASGPGTPSTPANEHGADISSAMKPNPVGFGGYGTPKTSTIFGASIGTSAPGGNSFSGFATTSSTPSIFERFGKKPESASENEQSANPTPGRSLFDIMGTDANGKPMGKVVSTEEKENTQPITTGSFGSSIFSKRPGAPADNTWKPDSPIKFGESTSAPAVSVTAATPTNAPSSNLFGGKDPKPAPAASHLSNLLPPPSTPNGPAPSILGFSFGAPGAVTSLLPSTAASATTSRATSPGVTTDGDSGVEHDPDAEKQEQINLTTVGPGEENEEVVLEVRAKATKFEKNESGWVSKGLGPLRVLKHKETKSTRILLRADPSGSIILNKALLSNVEYTQNKKTVKIMVLADVGTALEIYILQVKTEESAKNLAEVLEANKVVS</sequence>
<feature type="compositionally biased region" description="Low complexity" evidence="3">
    <location>
        <begin position="747"/>
        <end position="757"/>
    </location>
</feature>
<feature type="compositionally biased region" description="Basic and acidic residues" evidence="3">
    <location>
        <begin position="1489"/>
        <end position="1499"/>
    </location>
</feature>
<keyword evidence="2" id="KW-0811">Translocation</keyword>
<dbReference type="Pfam" id="PF13634">
    <property type="entry name" value="Nucleoporin_FG"/>
    <property type="match status" value="5"/>
</dbReference>
<keyword evidence="2" id="KW-0906">Nuclear pore complex</keyword>
<dbReference type="STRING" id="1072389.K1WG77"/>
<feature type="compositionally biased region" description="Low complexity" evidence="3">
    <location>
        <begin position="886"/>
        <end position="900"/>
    </location>
</feature>